<comment type="caution">
    <text evidence="1">The sequence shown here is derived from an EMBL/GenBank/DDBJ whole genome shotgun (WGS) entry which is preliminary data.</text>
</comment>
<reference evidence="1 2" key="1">
    <citation type="submission" date="2013-01" db="EMBL/GenBank/DDBJ databases">
        <authorList>
            <person name="Harkins D.M."/>
            <person name="Durkin A.S."/>
            <person name="Brinkac L.M."/>
            <person name="Haft D.H."/>
            <person name="Selengut J.D."/>
            <person name="Sanka R."/>
            <person name="DePew J."/>
            <person name="Purushe J."/>
            <person name="Whelen A.C."/>
            <person name="Vinetz J.M."/>
            <person name="Sutton G.G."/>
            <person name="Nierman W.C."/>
            <person name="Fouts D.E."/>
        </authorList>
    </citation>
    <scope>NUCLEOTIDE SEQUENCE [LARGE SCALE GENOMIC DNA]</scope>
    <source>
        <strain evidence="1 2">2001034031</strain>
    </source>
</reference>
<accession>M6Y1C6</accession>
<proteinExistence type="predicted"/>
<dbReference type="AlphaFoldDB" id="M6Y1C6"/>
<evidence type="ECO:0000313" key="1">
    <source>
        <dbReference type="EMBL" id="EMO88122.1"/>
    </source>
</evidence>
<sequence length="82" mass="9561">MDLEDKFVGNTTIFRKKVRLTFDFLGGNLVMLLPPGPQREIGILTYSIILENYTFCKYKNSIFSKHCIFDLLLRLIKIVPSY</sequence>
<dbReference type="Proteomes" id="UP000012138">
    <property type="component" value="Unassembled WGS sequence"/>
</dbReference>
<name>M6Y1C6_9LEPT</name>
<dbReference type="EMBL" id="AKXB02000135">
    <property type="protein sequence ID" value="EMO88122.1"/>
    <property type="molecule type" value="Genomic_DNA"/>
</dbReference>
<evidence type="ECO:0000313" key="2">
    <source>
        <dbReference type="Proteomes" id="UP000012138"/>
    </source>
</evidence>
<gene>
    <name evidence="1" type="ORF">LEP1GSC024_3919</name>
</gene>
<protein>
    <submittedName>
        <fullName evidence="1">Uncharacterized protein</fullName>
    </submittedName>
</protein>
<organism evidence="1 2">
    <name type="scientific">Leptospira noguchii str. 2001034031</name>
    <dbReference type="NCBI Taxonomy" id="1193053"/>
    <lineage>
        <taxon>Bacteria</taxon>
        <taxon>Pseudomonadati</taxon>
        <taxon>Spirochaetota</taxon>
        <taxon>Spirochaetia</taxon>
        <taxon>Leptospirales</taxon>
        <taxon>Leptospiraceae</taxon>
        <taxon>Leptospira</taxon>
    </lineage>
</organism>